<dbReference type="Proteomes" id="UP001437460">
    <property type="component" value="Unassembled WGS sequence"/>
</dbReference>
<dbReference type="Gene3D" id="1.10.1660.10">
    <property type="match status" value="1"/>
</dbReference>
<keyword evidence="4" id="KW-0804">Transcription</keyword>
<dbReference type="PANTHER" id="PTHR30204">
    <property type="entry name" value="REDOX-CYCLING DRUG-SENSING TRANSCRIPTIONAL ACTIVATOR SOXR"/>
    <property type="match status" value="1"/>
</dbReference>
<evidence type="ECO:0000256" key="3">
    <source>
        <dbReference type="ARBA" id="ARBA00023125"/>
    </source>
</evidence>
<dbReference type="Gene3D" id="3.20.80.10">
    <property type="entry name" value="Regulatory factor, effector binding domain"/>
    <property type="match status" value="1"/>
</dbReference>
<dbReference type="SUPFAM" id="SSF55136">
    <property type="entry name" value="Probable bacterial effector-binding domain"/>
    <property type="match status" value="1"/>
</dbReference>
<dbReference type="Pfam" id="PF13411">
    <property type="entry name" value="MerR_1"/>
    <property type="match status" value="1"/>
</dbReference>
<dbReference type="InterPro" id="IPR029442">
    <property type="entry name" value="GyrI-like"/>
</dbReference>
<dbReference type="SUPFAM" id="SSF46955">
    <property type="entry name" value="Putative DNA-binding domain"/>
    <property type="match status" value="1"/>
</dbReference>
<accession>A0ABV1HLZ3</accession>
<evidence type="ECO:0000313" key="8">
    <source>
        <dbReference type="Proteomes" id="UP001437460"/>
    </source>
</evidence>
<evidence type="ECO:0000313" key="7">
    <source>
        <dbReference type="EMBL" id="MEQ2562847.1"/>
    </source>
</evidence>
<sequence length="277" mass="32208">MPKHDLFSIGEVAQMFHLSVGSLRHYEKAGLLKPEYISPESGYRYYSTRQFEVLTTIRFLRILDMPLEQIRDFLNNREISKMQHMLQNQKEAILQKKKELELMERKIDQQLVLIEDAIHSDLGRISVKHILEKRVAWLKNTVSPKSYFDLETSIRQLENGQNGAGIWLGKIGVGIALSRLKEHAFSTYDMVFLTLDFDEPYTGTTEIWPACDCACLRFCGSHKDAPRQYELLLNWIKENRMVPYGFSRETTLIDDGITSDPDRFVTEIQIPVHPIQE</sequence>
<dbReference type="InterPro" id="IPR000551">
    <property type="entry name" value="MerR-type_HTH_dom"/>
</dbReference>
<feature type="domain" description="HTH merR-type" evidence="6">
    <location>
        <begin position="6"/>
        <end position="76"/>
    </location>
</feature>
<dbReference type="CDD" id="cd01107">
    <property type="entry name" value="HTH_BmrR"/>
    <property type="match status" value="1"/>
</dbReference>
<evidence type="ECO:0000256" key="5">
    <source>
        <dbReference type="SAM" id="Coils"/>
    </source>
</evidence>
<evidence type="ECO:0000256" key="2">
    <source>
        <dbReference type="ARBA" id="ARBA00023015"/>
    </source>
</evidence>
<dbReference type="EMBL" id="JBBMFJ010000010">
    <property type="protein sequence ID" value="MEQ2562847.1"/>
    <property type="molecule type" value="Genomic_DNA"/>
</dbReference>
<keyword evidence="2" id="KW-0805">Transcription regulation</keyword>
<dbReference type="InterPro" id="IPR010499">
    <property type="entry name" value="AraC_E-bd"/>
</dbReference>
<dbReference type="SMART" id="SM00422">
    <property type="entry name" value="HTH_MERR"/>
    <property type="match status" value="1"/>
</dbReference>
<organism evidence="7 8">
    <name type="scientific">Ventrimonas faecis</name>
    <dbReference type="NCBI Taxonomy" id="3133170"/>
    <lineage>
        <taxon>Bacteria</taxon>
        <taxon>Bacillati</taxon>
        <taxon>Bacillota</taxon>
        <taxon>Clostridia</taxon>
        <taxon>Lachnospirales</taxon>
        <taxon>Lachnospiraceae</taxon>
        <taxon>Ventrimonas</taxon>
    </lineage>
</organism>
<keyword evidence="5" id="KW-0175">Coiled coil</keyword>
<keyword evidence="3" id="KW-0238">DNA-binding</keyword>
<dbReference type="PROSITE" id="PS50937">
    <property type="entry name" value="HTH_MERR_2"/>
    <property type="match status" value="1"/>
</dbReference>
<reference evidence="7 8" key="1">
    <citation type="submission" date="2024-03" db="EMBL/GenBank/DDBJ databases">
        <title>Human intestinal bacterial collection.</title>
        <authorList>
            <person name="Pauvert C."/>
            <person name="Hitch T.C.A."/>
            <person name="Clavel T."/>
        </authorList>
    </citation>
    <scope>NUCLEOTIDE SEQUENCE [LARGE SCALE GENOMIC DNA]</scope>
    <source>
        <strain evidence="7 8">CLA-AP-H27</strain>
    </source>
</reference>
<keyword evidence="1" id="KW-0678">Repressor</keyword>
<keyword evidence="8" id="KW-1185">Reference proteome</keyword>
<dbReference type="Pfam" id="PF06445">
    <property type="entry name" value="GyrI-like"/>
    <property type="match status" value="1"/>
</dbReference>
<protein>
    <submittedName>
        <fullName evidence="7">MerR family transcriptional regulator</fullName>
    </submittedName>
</protein>
<comment type="caution">
    <text evidence="7">The sequence shown here is derived from an EMBL/GenBank/DDBJ whole genome shotgun (WGS) entry which is preliminary data.</text>
</comment>
<name>A0ABV1HLZ3_9FIRM</name>
<proteinExistence type="predicted"/>
<evidence type="ECO:0000259" key="6">
    <source>
        <dbReference type="PROSITE" id="PS50937"/>
    </source>
</evidence>
<dbReference type="InterPro" id="IPR009061">
    <property type="entry name" value="DNA-bd_dom_put_sf"/>
</dbReference>
<dbReference type="InterPro" id="IPR047057">
    <property type="entry name" value="MerR_fam"/>
</dbReference>
<gene>
    <name evidence="7" type="ORF">WMO41_06680</name>
</gene>
<dbReference type="InterPro" id="IPR011256">
    <property type="entry name" value="Reg_factor_effector_dom_sf"/>
</dbReference>
<dbReference type="RefSeq" id="WP_349229078.1">
    <property type="nucleotide sequence ID" value="NZ_JBBMFJ010000010.1"/>
</dbReference>
<evidence type="ECO:0000256" key="1">
    <source>
        <dbReference type="ARBA" id="ARBA00022491"/>
    </source>
</evidence>
<dbReference type="PANTHER" id="PTHR30204:SF69">
    <property type="entry name" value="MERR-FAMILY TRANSCRIPTIONAL REGULATOR"/>
    <property type="match status" value="1"/>
</dbReference>
<dbReference type="SMART" id="SM00871">
    <property type="entry name" value="AraC_E_bind"/>
    <property type="match status" value="1"/>
</dbReference>
<evidence type="ECO:0000256" key="4">
    <source>
        <dbReference type="ARBA" id="ARBA00023163"/>
    </source>
</evidence>
<feature type="coiled-coil region" evidence="5">
    <location>
        <begin position="79"/>
        <end position="106"/>
    </location>
</feature>